<feature type="transmembrane region" description="Helical" evidence="2">
    <location>
        <begin position="84"/>
        <end position="104"/>
    </location>
</feature>
<protein>
    <submittedName>
        <fullName evidence="3">Uncharacterized protein</fullName>
    </submittedName>
</protein>
<dbReference type="Proteomes" id="UP001139887">
    <property type="component" value="Unassembled WGS sequence"/>
</dbReference>
<name>A0A9W8IHM0_9FUNG</name>
<keyword evidence="2" id="KW-1133">Transmembrane helix</keyword>
<evidence type="ECO:0000256" key="2">
    <source>
        <dbReference type="SAM" id="Phobius"/>
    </source>
</evidence>
<proteinExistence type="predicted"/>
<organism evidence="3 4">
    <name type="scientific">Coemansia brasiliensis</name>
    <dbReference type="NCBI Taxonomy" id="2650707"/>
    <lineage>
        <taxon>Eukaryota</taxon>
        <taxon>Fungi</taxon>
        <taxon>Fungi incertae sedis</taxon>
        <taxon>Zoopagomycota</taxon>
        <taxon>Kickxellomycotina</taxon>
        <taxon>Kickxellomycetes</taxon>
        <taxon>Kickxellales</taxon>
        <taxon>Kickxellaceae</taxon>
        <taxon>Coemansia</taxon>
    </lineage>
</organism>
<gene>
    <name evidence="3" type="ORF">IWW36_000289</name>
</gene>
<feature type="compositionally biased region" description="Polar residues" evidence="1">
    <location>
        <begin position="342"/>
        <end position="358"/>
    </location>
</feature>
<accession>A0A9W8IHM0</accession>
<keyword evidence="2" id="KW-0812">Transmembrane</keyword>
<feature type="compositionally biased region" description="Polar residues" evidence="1">
    <location>
        <begin position="387"/>
        <end position="400"/>
    </location>
</feature>
<feature type="region of interest" description="Disordered" evidence="1">
    <location>
        <begin position="143"/>
        <end position="166"/>
    </location>
</feature>
<reference evidence="3" key="1">
    <citation type="submission" date="2022-07" db="EMBL/GenBank/DDBJ databases">
        <title>Phylogenomic reconstructions and comparative analyses of Kickxellomycotina fungi.</title>
        <authorList>
            <person name="Reynolds N.K."/>
            <person name="Stajich J.E."/>
            <person name="Barry K."/>
            <person name="Grigoriev I.V."/>
            <person name="Crous P."/>
            <person name="Smith M.E."/>
        </authorList>
    </citation>
    <scope>NUCLEOTIDE SEQUENCE</scope>
    <source>
        <strain evidence="3">NRRL 1566</strain>
    </source>
</reference>
<comment type="caution">
    <text evidence="3">The sequence shown here is derived from an EMBL/GenBank/DDBJ whole genome shotgun (WGS) entry which is preliminary data.</text>
</comment>
<keyword evidence="4" id="KW-1185">Reference proteome</keyword>
<sequence length="428" mass="47605">MSRHPVSWWQRWAFLEELVFAIQQNIGFIRLGVSMVVAAAWTSVVMQLAIVCLTGKCRLVVKGSQLVENPENILQLCGLLRKGLVATMAVWTCWMLLTMLLIFINTQSESSRPQMLNYDHMGIPMNILDYGPQPVMRHPTAISSGNNIKQPTPSATNAAPVPTSAAAAVNNQQPSCSSTYPHYCYNPGSHMASQPKQQQYQRHGSSAIGPTKRMPIKHMRSSWSQLDEDSIVSESMRSDSQSILQSQQSKAQLFLQSQNMLQQFYQMQSQQFQGIHSFMPPAFSEEHKRQKLPPITPSTMPYRGRMQSVLHKSGYSSASAIPEPISSDVAAGLGDYNHKSSHSISEVNEQLPQSNYLPQKSREEHIVRRQTAASANIRPMPSDHVRTTQGGTPSNENQLRSLAALKYDIGKSKKPLGSSTNTKRNTIG</sequence>
<feature type="region of interest" description="Disordered" evidence="1">
    <location>
        <begin position="204"/>
        <end position="223"/>
    </location>
</feature>
<evidence type="ECO:0000313" key="3">
    <source>
        <dbReference type="EMBL" id="KAJ2852402.1"/>
    </source>
</evidence>
<dbReference type="OrthoDB" id="5567423at2759"/>
<feature type="compositionally biased region" description="Low complexity" evidence="1">
    <location>
        <begin position="151"/>
        <end position="166"/>
    </location>
</feature>
<dbReference type="EMBL" id="JANBUW010000003">
    <property type="protein sequence ID" value="KAJ2852402.1"/>
    <property type="molecule type" value="Genomic_DNA"/>
</dbReference>
<feature type="transmembrane region" description="Helical" evidence="2">
    <location>
        <begin position="28"/>
        <end position="53"/>
    </location>
</feature>
<evidence type="ECO:0000313" key="4">
    <source>
        <dbReference type="Proteomes" id="UP001139887"/>
    </source>
</evidence>
<dbReference type="AlphaFoldDB" id="A0A9W8IHM0"/>
<keyword evidence="2" id="KW-0472">Membrane</keyword>
<feature type="region of interest" description="Disordered" evidence="1">
    <location>
        <begin position="340"/>
        <end position="428"/>
    </location>
</feature>
<evidence type="ECO:0000256" key="1">
    <source>
        <dbReference type="SAM" id="MobiDB-lite"/>
    </source>
</evidence>
<feature type="compositionally biased region" description="Polar residues" evidence="1">
    <location>
        <begin position="417"/>
        <end position="428"/>
    </location>
</feature>